<sequence>MRKEEVIDLHFGFFRDFGFAFHPQHLLFEKPFTEGNQVIFVHYTEYPDVSYLEYKLGIRNHLVETIIHKFLPTLSDYAQRSITLIQSPDAIQAGFPKRFVLDHEFNLIEAIEKGEEFLVKHGFHWLDTMSDSKSLELAFEIQQAQPFPNQNFVYHAFRGVTLARLYHREGYEELRQLYLHQIKQKELTPFTIASFLQLLDFLDHL</sequence>
<evidence type="ECO:0000313" key="1">
    <source>
        <dbReference type="EMBL" id="MFC5190855.1"/>
    </source>
</evidence>
<evidence type="ECO:0008006" key="3">
    <source>
        <dbReference type="Google" id="ProtNLM"/>
    </source>
</evidence>
<organism evidence="1 2">
    <name type="scientific">Algoriphagus aquatilis</name>
    <dbReference type="NCBI Taxonomy" id="490186"/>
    <lineage>
        <taxon>Bacteria</taxon>
        <taxon>Pseudomonadati</taxon>
        <taxon>Bacteroidota</taxon>
        <taxon>Cytophagia</taxon>
        <taxon>Cytophagales</taxon>
        <taxon>Cyclobacteriaceae</taxon>
        <taxon>Algoriphagus</taxon>
    </lineage>
</organism>
<dbReference type="EMBL" id="JBHSKS010000002">
    <property type="protein sequence ID" value="MFC5190855.1"/>
    <property type="molecule type" value="Genomic_DNA"/>
</dbReference>
<accession>A0ABW0BUZ9</accession>
<comment type="caution">
    <text evidence="1">The sequence shown here is derived from an EMBL/GenBank/DDBJ whole genome shotgun (WGS) entry which is preliminary data.</text>
</comment>
<name>A0ABW0BUZ9_9BACT</name>
<dbReference type="Proteomes" id="UP001596163">
    <property type="component" value="Unassembled WGS sequence"/>
</dbReference>
<reference evidence="2" key="1">
    <citation type="journal article" date="2019" name="Int. J. Syst. Evol. Microbiol.">
        <title>The Global Catalogue of Microorganisms (GCM) 10K type strain sequencing project: providing services to taxonomists for standard genome sequencing and annotation.</title>
        <authorList>
            <consortium name="The Broad Institute Genomics Platform"/>
            <consortium name="The Broad Institute Genome Sequencing Center for Infectious Disease"/>
            <person name="Wu L."/>
            <person name="Ma J."/>
        </authorList>
    </citation>
    <scope>NUCLEOTIDE SEQUENCE [LARGE SCALE GENOMIC DNA]</scope>
    <source>
        <strain evidence="2">CGMCC 1.7030</strain>
    </source>
</reference>
<keyword evidence="2" id="KW-1185">Reference proteome</keyword>
<evidence type="ECO:0000313" key="2">
    <source>
        <dbReference type="Proteomes" id="UP001596163"/>
    </source>
</evidence>
<gene>
    <name evidence="1" type="ORF">ACFPIK_03695</name>
</gene>
<protein>
    <recommendedName>
        <fullName evidence="3">DUF4304 domain-containing protein</fullName>
    </recommendedName>
</protein>
<proteinExistence type="predicted"/>
<dbReference type="RefSeq" id="WP_377912338.1">
    <property type="nucleotide sequence ID" value="NZ_JBHSKS010000002.1"/>
</dbReference>